<dbReference type="PANTHER" id="PTHR10465:SF0">
    <property type="entry name" value="SARCALUMENIN"/>
    <property type="match status" value="1"/>
</dbReference>
<dbReference type="InterPro" id="IPR045063">
    <property type="entry name" value="Dynamin_N"/>
</dbReference>
<feature type="coiled-coil region" evidence="6">
    <location>
        <begin position="491"/>
        <end position="561"/>
    </location>
</feature>
<keyword evidence="2" id="KW-0547">Nucleotide-binding</keyword>
<dbReference type="CDD" id="cd09912">
    <property type="entry name" value="DLP_2"/>
    <property type="match status" value="2"/>
</dbReference>
<comment type="subcellular location">
    <subcellularLocation>
        <location evidence="1">Membrane</location>
    </subcellularLocation>
</comment>
<dbReference type="InterPro" id="IPR027417">
    <property type="entry name" value="P-loop_NTPase"/>
</dbReference>
<keyword evidence="4" id="KW-0342">GTP-binding</keyword>
<evidence type="ECO:0000256" key="6">
    <source>
        <dbReference type="SAM" id="Coils"/>
    </source>
</evidence>
<feature type="coiled-coil region" evidence="6">
    <location>
        <begin position="286"/>
        <end position="318"/>
    </location>
</feature>
<evidence type="ECO:0000313" key="8">
    <source>
        <dbReference type="EMBL" id="WIF96290.1"/>
    </source>
</evidence>
<evidence type="ECO:0000259" key="7">
    <source>
        <dbReference type="Pfam" id="PF00350"/>
    </source>
</evidence>
<keyword evidence="6" id="KW-0175">Coiled coil</keyword>
<evidence type="ECO:0000256" key="3">
    <source>
        <dbReference type="ARBA" id="ARBA00022801"/>
    </source>
</evidence>
<keyword evidence="5" id="KW-0472">Membrane</keyword>
<feature type="domain" description="Dynamin N-terminal" evidence="7">
    <location>
        <begin position="59"/>
        <end position="214"/>
    </location>
</feature>
<protein>
    <submittedName>
        <fullName evidence="8">Dynamin family protein</fullName>
    </submittedName>
</protein>
<organism evidence="8 9">
    <name type="scientific">Pontibacillus chungwhensis</name>
    <dbReference type="NCBI Taxonomy" id="265426"/>
    <lineage>
        <taxon>Bacteria</taxon>
        <taxon>Bacillati</taxon>
        <taxon>Bacillota</taxon>
        <taxon>Bacilli</taxon>
        <taxon>Bacillales</taxon>
        <taxon>Bacillaceae</taxon>
        <taxon>Pontibacillus</taxon>
    </lineage>
</organism>
<reference evidence="8 9" key="1">
    <citation type="submission" date="2023-05" db="EMBL/GenBank/DDBJ databases">
        <title>Comparative genomics reveals the evidence of polycyclic aromatic hydrocarbons degradation in moderately halophilic genus Pontibacillus.</title>
        <authorList>
            <person name="Yang H."/>
            <person name="Qian Z."/>
        </authorList>
    </citation>
    <scope>NUCLEOTIDE SEQUENCE [LARGE SCALE GENOMIC DNA]</scope>
    <source>
        <strain evidence="9">HN14</strain>
    </source>
</reference>
<name>A0ABY8USJ3_9BACI</name>
<dbReference type="EMBL" id="CP126446">
    <property type="protein sequence ID" value="WIF96290.1"/>
    <property type="molecule type" value="Genomic_DNA"/>
</dbReference>
<dbReference type="Gene3D" id="3.40.50.300">
    <property type="entry name" value="P-loop containing nucleotide triphosphate hydrolases"/>
    <property type="match status" value="2"/>
</dbReference>
<dbReference type="SUPFAM" id="SSF52540">
    <property type="entry name" value="P-loop containing nucleoside triphosphate hydrolases"/>
    <property type="match status" value="2"/>
</dbReference>
<accession>A0ABY8USJ3</accession>
<evidence type="ECO:0000256" key="2">
    <source>
        <dbReference type="ARBA" id="ARBA00022741"/>
    </source>
</evidence>
<sequence>MKKDQLSKGVTGIMTTEQYQDSLHPLASLYKQFMMYEAHVTAKKALDLLEKQQNQELVIGFAGHFSAGKSTMINTLLGEELLPSSPIPTSANLVKVKKGEGYARVYFNEEDPVEYLEPYDIERIQQFCKDGDSIKELELAKKDSHLPENVSILDTPGIDSSNDADRIMTESALHIVDALFYVMDYNHVQSEVNLAFLSEMQERGKPLYIVVNQIDKHDEAELNFSSFKDSVYESLRNWGIEAEAVYFTTLISPEHSNNQFEMVRATLENLMEEKGSFIQQTITHSMDTLIKEYIQLQNENTREERESLTNLINTYNSDKNQTSLTEEITEAEALPDKAEDSLRERIDQSLRNATLMPYEVREKARSFIESQQSGFKVGVFFTKAKTEEAQKLRLEQFHVDLSEQAKAKLEWPVRKALVETAKSYNITDEAILQRFENFSFSFSSQVLQDAIQKGAGSGGDYVLQYSEDVSREIKRLAKSEALKLWEDASGYLDKEKEYQLEELKAEQASKEQFTYYKEKLNSIEEDIHNKNKNLKEIQTGNRDLEGALDDATAALFKQEQQVRKNVKLPAKEVANKEKVQSIEENLSAQQEMDYTVEETMKRLNETSEALQPLPGFETLQQDLVERKQRLQSRHYTVALFGAFSAGKSSFANALLGEGVLPVSPNPTTATINKILPVSEHFPHGSVRVKVKENSDLKEDLSYATDQYSDQFQTIEQLVDWIEEDHSRISFITPDQKRWSFLHAVVNGYTYMKNHFGGTLEVGIDEFKEFVANEERSCFIEWMELYYDCNITREGITLVDTPGADSVNARHTETSFEYIKEADAILFVTYYNHAFSGADRDFLLQLGRVKDAFSMDKMFFIVNAADLAKTKDELNLVTDYVKEQLLQYGIRMPRLFPVSSKMALEEQSGETKMETVTGESGIHDFEVSFQEFINQELVTLLINAAFSDMERAKNTIEQYIRTASLDQREKEEKKNQYQREKDDLLTQINHSEKVRYRKSIENKITKQTYYVQERLSLAFSDLFKQSFNPAVIKGSGKEAKAALEKSFNQLKETMEHELLQELRAVTIRLETFTNSIAKEWKEDLEEKCNRDIASISFPYLDDGKIDTPSIQKHLTITVKDKEVERALGMFKNTKTFFEQNEKEQMKDVLYGNIKPKIDTAITANTESMIRYYLSEWDRATEAYQEKVKRSIEEYYEGLMNSLKDDVNLDVLKNTKEQIEQSIL</sequence>
<evidence type="ECO:0000256" key="1">
    <source>
        <dbReference type="ARBA" id="ARBA00004370"/>
    </source>
</evidence>
<gene>
    <name evidence="8" type="ORF">QNI29_11030</name>
</gene>
<dbReference type="Proteomes" id="UP001236652">
    <property type="component" value="Chromosome"/>
</dbReference>
<evidence type="ECO:0000256" key="5">
    <source>
        <dbReference type="ARBA" id="ARBA00023136"/>
    </source>
</evidence>
<dbReference type="Pfam" id="PF00350">
    <property type="entry name" value="Dynamin_N"/>
    <property type="match status" value="2"/>
</dbReference>
<dbReference type="RefSeq" id="WP_231416534.1">
    <property type="nucleotide sequence ID" value="NZ_CP126446.1"/>
</dbReference>
<feature type="coiled-coil region" evidence="6">
    <location>
        <begin position="941"/>
        <end position="993"/>
    </location>
</feature>
<keyword evidence="9" id="KW-1185">Reference proteome</keyword>
<feature type="domain" description="Dynamin N-terminal" evidence="7">
    <location>
        <begin position="637"/>
        <end position="862"/>
    </location>
</feature>
<evidence type="ECO:0000313" key="9">
    <source>
        <dbReference type="Proteomes" id="UP001236652"/>
    </source>
</evidence>
<evidence type="ECO:0000256" key="4">
    <source>
        <dbReference type="ARBA" id="ARBA00023134"/>
    </source>
</evidence>
<dbReference type="InterPro" id="IPR027094">
    <property type="entry name" value="Mitofusin_fam"/>
</dbReference>
<dbReference type="PANTHER" id="PTHR10465">
    <property type="entry name" value="TRANSMEMBRANE GTPASE FZO1"/>
    <property type="match status" value="1"/>
</dbReference>
<proteinExistence type="predicted"/>
<keyword evidence="3" id="KW-0378">Hydrolase</keyword>